<gene>
    <name evidence="2" type="ORF">SDC9_18212</name>
</gene>
<proteinExistence type="predicted"/>
<feature type="region of interest" description="Disordered" evidence="1">
    <location>
        <begin position="113"/>
        <end position="144"/>
    </location>
</feature>
<dbReference type="EMBL" id="VSSQ01000066">
    <property type="protein sequence ID" value="MPL72427.1"/>
    <property type="molecule type" value="Genomic_DNA"/>
</dbReference>
<sequence length="237" mass="26315">MFKKDNNAGLYMTIAVHLVLLIVLLSSRIGYLIQEESSFVLDFTKEEEIERLEKEEAIKEEVSKELDDILAGRTPVRNVVVDAGSRGRNLRDDRFKNPNQVYDEARELQKKLDAAREEAAKQQGADVVSPSTENTKKENKSEAYKGPSVVSYSLEGRKSVSMPIPVYKCVAGGDVSVAIIVNRNGYVTGASVIENASAKDQCIREYAVRAATSSRFTRSSTAPEKQTGEIVYRFIAQ</sequence>
<organism evidence="2">
    <name type="scientific">bioreactor metagenome</name>
    <dbReference type="NCBI Taxonomy" id="1076179"/>
    <lineage>
        <taxon>unclassified sequences</taxon>
        <taxon>metagenomes</taxon>
        <taxon>ecological metagenomes</taxon>
    </lineage>
</organism>
<dbReference type="AlphaFoldDB" id="A0A644U164"/>
<comment type="caution">
    <text evidence="2">The sequence shown here is derived from an EMBL/GenBank/DDBJ whole genome shotgun (WGS) entry which is preliminary data.</text>
</comment>
<evidence type="ECO:0000256" key="1">
    <source>
        <dbReference type="SAM" id="MobiDB-lite"/>
    </source>
</evidence>
<evidence type="ECO:0000313" key="2">
    <source>
        <dbReference type="EMBL" id="MPL72427.1"/>
    </source>
</evidence>
<accession>A0A644U164</accession>
<protein>
    <recommendedName>
        <fullName evidence="3">TonB C-terminal domain-containing protein</fullName>
    </recommendedName>
</protein>
<name>A0A644U164_9ZZZZ</name>
<evidence type="ECO:0008006" key="3">
    <source>
        <dbReference type="Google" id="ProtNLM"/>
    </source>
</evidence>
<feature type="compositionally biased region" description="Basic and acidic residues" evidence="1">
    <location>
        <begin position="134"/>
        <end position="143"/>
    </location>
</feature>
<reference evidence="2" key="1">
    <citation type="submission" date="2019-08" db="EMBL/GenBank/DDBJ databases">
        <authorList>
            <person name="Kucharzyk K."/>
            <person name="Murdoch R.W."/>
            <person name="Higgins S."/>
            <person name="Loffler F."/>
        </authorList>
    </citation>
    <scope>NUCLEOTIDE SEQUENCE</scope>
</reference>